<gene>
    <name evidence="7" type="ORF">Nepgr_002069</name>
</gene>
<evidence type="ECO:0000256" key="1">
    <source>
        <dbReference type="ARBA" id="ARBA00004271"/>
    </source>
</evidence>
<evidence type="ECO:0008006" key="9">
    <source>
        <dbReference type="Google" id="ProtNLM"/>
    </source>
</evidence>
<sequence>MEKAHHTVLQLFVFLFLLTRFSSAARQLTESPVSSPMKFQYHKGPLLTGKFSVNLIWYGKFKPIQRAIVSDFITSLSSSSKTAQPSVVAWWAAIGEYYHLSNSKKPSSLSLSLGKQVLDENYSLGKSLTSEQIVHLASKGEQSYAINVVLTAADVAVEGFCMSTCGSHGSSESGGKGKASKFAYIWVGNSETQCPGQCAWPFHQPIYGPQGPPLVAPNNDVGLDGMVINLASLLAGTATNPFGNGFFQGPKEAPLEAASACPGVYGKGAYPGYAGNLLVDAASGASYNAYGVNRRNCSREIAPAASSFLVVSHRHLTLLPPTTYINQSHHRSSSHRFPKSTTCSAVAEISQSYQISQKKEKHYRFSRQIGHGKAHHTVLQLFVFLFLLTRFSSAARQLTESPVSSPMKFQYHKGPLLTGKFSVNLIWYGKFKPTQRAIVSDFITSLSSSSKTAQPSVVAWWAAIGEYYHLANSKKPSSLSLSLGKQVLDENYSLGKSLTSEQIVHLASKGEQSHAINVVLTAADVAVEGFCMSTCGSHGSSESSGKGKASKFAYIWVGNSETQCPGQCPWPFHQPIYGPQGPPLVAPNNDVGLDGMVINLASLLAGTATNPFGNGFFQGPKEAPLEAASACPGVYGKGAYPGYAGNLLVDAASSASYNAYGVNRRKYLLPAIFDPSTSSCSTLV</sequence>
<comment type="subcellular location">
    <subcellularLocation>
        <location evidence="1">Secreted</location>
        <location evidence="1">Extracellular space</location>
        <location evidence="1">Apoplast</location>
    </subcellularLocation>
</comment>
<evidence type="ECO:0000256" key="2">
    <source>
        <dbReference type="ARBA" id="ARBA00022523"/>
    </source>
</evidence>
<keyword evidence="8" id="KW-1185">Reference proteome</keyword>
<dbReference type="GO" id="GO:0048046">
    <property type="term" value="C:apoplast"/>
    <property type="evidence" value="ECO:0007669"/>
    <property type="project" value="UniProtKB-SubCell"/>
</dbReference>
<evidence type="ECO:0000256" key="5">
    <source>
        <dbReference type="ARBA" id="ARBA00023591"/>
    </source>
</evidence>
<organism evidence="7 8">
    <name type="scientific">Nepenthes gracilis</name>
    <name type="common">Slender pitcher plant</name>
    <dbReference type="NCBI Taxonomy" id="150966"/>
    <lineage>
        <taxon>Eukaryota</taxon>
        <taxon>Viridiplantae</taxon>
        <taxon>Streptophyta</taxon>
        <taxon>Embryophyta</taxon>
        <taxon>Tracheophyta</taxon>
        <taxon>Spermatophyta</taxon>
        <taxon>Magnoliopsida</taxon>
        <taxon>eudicotyledons</taxon>
        <taxon>Gunneridae</taxon>
        <taxon>Pentapetalae</taxon>
        <taxon>Caryophyllales</taxon>
        <taxon>Nepenthaceae</taxon>
        <taxon>Nepenthes</taxon>
    </lineage>
</organism>
<feature type="chain" id="PRO_5042252249" description="Protein EXORDIUM" evidence="6">
    <location>
        <begin position="25"/>
        <end position="684"/>
    </location>
</feature>
<dbReference type="Proteomes" id="UP001279734">
    <property type="component" value="Unassembled WGS sequence"/>
</dbReference>
<keyword evidence="4 6" id="KW-0732">Signal</keyword>
<dbReference type="Pfam" id="PF04674">
    <property type="entry name" value="Phi_1"/>
    <property type="match status" value="2"/>
</dbReference>
<proteinExistence type="inferred from homology"/>
<dbReference type="InterPro" id="IPR006766">
    <property type="entry name" value="EXORDIUM-like"/>
</dbReference>
<comment type="caution">
    <text evidence="7">The sequence shown here is derived from an EMBL/GenBank/DDBJ whole genome shotgun (WGS) entry which is preliminary data.</text>
</comment>
<evidence type="ECO:0000313" key="8">
    <source>
        <dbReference type="Proteomes" id="UP001279734"/>
    </source>
</evidence>
<keyword evidence="2" id="KW-0052">Apoplast</keyword>
<protein>
    <recommendedName>
        <fullName evidence="9">Protein EXORDIUM</fullName>
    </recommendedName>
</protein>
<dbReference type="PANTHER" id="PTHR31279">
    <property type="entry name" value="PROTEIN EXORDIUM-LIKE 5"/>
    <property type="match status" value="1"/>
</dbReference>
<reference evidence="7" key="1">
    <citation type="submission" date="2023-05" db="EMBL/GenBank/DDBJ databases">
        <title>Nepenthes gracilis genome sequencing.</title>
        <authorList>
            <person name="Fukushima K."/>
        </authorList>
    </citation>
    <scope>NUCLEOTIDE SEQUENCE</scope>
    <source>
        <strain evidence="7">SING2019-196</strain>
    </source>
</reference>
<keyword evidence="3" id="KW-0964">Secreted</keyword>
<feature type="signal peptide" evidence="6">
    <location>
        <begin position="1"/>
        <end position="24"/>
    </location>
</feature>
<dbReference type="PANTHER" id="PTHR31279:SF54">
    <property type="entry name" value="PROTEIN EXORDIUM-RELATED"/>
    <property type="match status" value="1"/>
</dbReference>
<evidence type="ECO:0000256" key="6">
    <source>
        <dbReference type="SAM" id="SignalP"/>
    </source>
</evidence>
<dbReference type="EMBL" id="BSYO01000002">
    <property type="protein sequence ID" value="GMH00230.1"/>
    <property type="molecule type" value="Genomic_DNA"/>
</dbReference>
<name>A0AAD3RY91_NEPGR</name>
<accession>A0AAD3RY91</accession>
<evidence type="ECO:0000256" key="4">
    <source>
        <dbReference type="ARBA" id="ARBA00022729"/>
    </source>
</evidence>
<evidence type="ECO:0000313" key="7">
    <source>
        <dbReference type="EMBL" id="GMH00230.1"/>
    </source>
</evidence>
<dbReference type="AlphaFoldDB" id="A0AAD3RY91"/>
<evidence type="ECO:0000256" key="3">
    <source>
        <dbReference type="ARBA" id="ARBA00022525"/>
    </source>
</evidence>
<comment type="similarity">
    <text evidence="5">Belongs to the EXORDIUM family.</text>
</comment>